<dbReference type="EMBL" id="JBHSBD010000125">
    <property type="protein sequence ID" value="MFC3970797.1"/>
    <property type="molecule type" value="Genomic_DNA"/>
</dbReference>
<dbReference type="RefSeq" id="WP_377307374.1">
    <property type="nucleotide sequence ID" value="NZ_JBHSBD010000125.1"/>
</dbReference>
<gene>
    <name evidence="1" type="ORF">ACFOVS_22240</name>
</gene>
<keyword evidence="2" id="KW-1185">Reference proteome</keyword>
<dbReference type="Proteomes" id="UP001595697">
    <property type="component" value="Unassembled WGS sequence"/>
</dbReference>
<evidence type="ECO:0000313" key="1">
    <source>
        <dbReference type="EMBL" id="MFC3970797.1"/>
    </source>
</evidence>
<reference evidence="2" key="1">
    <citation type="journal article" date="2019" name="Int. J. Syst. Evol. Microbiol.">
        <title>The Global Catalogue of Microorganisms (GCM) 10K type strain sequencing project: providing services to taxonomists for standard genome sequencing and annotation.</title>
        <authorList>
            <consortium name="The Broad Institute Genomics Platform"/>
            <consortium name="The Broad Institute Genome Sequencing Center for Infectious Disease"/>
            <person name="Wu L."/>
            <person name="Ma J."/>
        </authorList>
    </citation>
    <scope>NUCLEOTIDE SEQUENCE [LARGE SCALE GENOMIC DNA]</scope>
    <source>
        <strain evidence="2">TBRC 5781</strain>
    </source>
</reference>
<accession>A0ABV8EDZ1</accession>
<organism evidence="1 2">
    <name type="scientific">Rhizobium lemnae</name>
    <dbReference type="NCBI Taxonomy" id="1214924"/>
    <lineage>
        <taxon>Bacteria</taxon>
        <taxon>Pseudomonadati</taxon>
        <taxon>Pseudomonadota</taxon>
        <taxon>Alphaproteobacteria</taxon>
        <taxon>Hyphomicrobiales</taxon>
        <taxon>Rhizobiaceae</taxon>
        <taxon>Rhizobium/Agrobacterium group</taxon>
        <taxon>Rhizobium</taxon>
    </lineage>
</organism>
<comment type="caution">
    <text evidence="1">The sequence shown here is derived from an EMBL/GenBank/DDBJ whole genome shotgun (WGS) entry which is preliminary data.</text>
</comment>
<evidence type="ECO:0000313" key="2">
    <source>
        <dbReference type="Proteomes" id="UP001595697"/>
    </source>
</evidence>
<feature type="non-terminal residue" evidence="1">
    <location>
        <position position="131"/>
    </location>
</feature>
<sequence length="131" mass="13996">MSYNQVFSQSKLELIFNGVADELNNLGNYVVDNLGEGTKNAGKTLQSIGGALSANGTARGAAYGELLDLTGKWLESGSTAYLEGISAETAAKIATDLGVGSLAGKALIAVVTCHCIFIRRRLEPRWFWLRQ</sequence>
<protein>
    <submittedName>
        <fullName evidence="1">Uncharacterized protein</fullName>
    </submittedName>
</protein>
<name>A0ABV8EDZ1_9HYPH</name>
<proteinExistence type="predicted"/>